<dbReference type="Proteomes" id="UP000663555">
    <property type="component" value="Chromosome"/>
</dbReference>
<evidence type="ECO:0000313" key="3">
    <source>
        <dbReference type="Proteomes" id="UP000663555"/>
    </source>
</evidence>
<proteinExistence type="predicted"/>
<keyword evidence="1" id="KW-0472">Membrane</keyword>
<sequence length="87" mass="9836">MRRNAQKITLGDRLAFAFFGAVSSFITGSVIYVFIVHVMTDLQVGFLPGFYPVLIFTACMSALGFITANDYLFKMLFGLWRAIINLW</sequence>
<evidence type="ECO:0000313" key="2">
    <source>
        <dbReference type="EMBL" id="QSP94307.1"/>
    </source>
</evidence>
<dbReference type="EMBL" id="CP071247">
    <property type="protein sequence ID" value="QSP94307.1"/>
    <property type="molecule type" value="Genomic_DNA"/>
</dbReference>
<protein>
    <submittedName>
        <fullName evidence="2">Uncharacterized protein</fullName>
    </submittedName>
</protein>
<dbReference type="RefSeq" id="WP_206643528.1">
    <property type="nucleotide sequence ID" value="NZ_CP071247.1"/>
</dbReference>
<keyword evidence="1" id="KW-1133">Transmembrane helix</keyword>
<gene>
    <name evidence="2" type="ORF">LPB19_14140</name>
</gene>
<keyword evidence="1" id="KW-0812">Transmembrane</keyword>
<keyword evidence="3" id="KW-1185">Reference proteome</keyword>
<evidence type="ECO:0000256" key="1">
    <source>
        <dbReference type="SAM" id="Phobius"/>
    </source>
</evidence>
<reference evidence="2 3" key="1">
    <citation type="submission" date="2021-03" db="EMBL/GenBank/DDBJ databases">
        <title>Genome sequencing of Marinobacter sp. LPB0319.</title>
        <authorList>
            <person name="Kim J."/>
        </authorList>
    </citation>
    <scope>NUCLEOTIDE SEQUENCE [LARGE SCALE GENOMIC DNA]</scope>
    <source>
        <strain evidence="2 3">LPB0319</strain>
    </source>
</reference>
<accession>A0ABX7MS39</accession>
<feature type="transmembrane region" description="Helical" evidence="1">
    <location>
        <begin position="14"/>
        <end position="38"/>
    </location>
</feature>
<feature type="transmembrane region" description="Helical" evidence="1">
    <location>
        <begin position="50"/>
        <end position="73"/>
    </location>
</feature>
<organism evidence="2 3">
    <name type="scientific">Marinobacter salinisoli</name>
    <dbReference type="NCBI Taxonomy" id="2769486"/>
    <lineage>
        <taxon>Bacteria</taxon>
        <taxon>Pseudomonadati</taxon>
        <taxon>Pseudomonadota</taxon>
        <taxon>Gammaproteobacteria</taxon>
        <taxon>Pseudomonadales</taxon>
        <taxon>Marinobacteraceae</taxon>
        <taxon>Marinobacter</taxon>
    </lineage>
</organism>
<name>A0ABX7MS39_9GAMM</name>